<accession>A0AAE0SGR9</accession>
<comment type="caution">
    <text evidence="1">The sequence shown here is derived from an EMBL/GenBank/DDBJ whole genome shotgun (WGS) entry which is preliminary data.</text>
</comment>
<sequence length="194" mass="22372">MQTNNRYDHKKHICHPCLHDFNFIDVLQSHTKDCQGIKENPHLNVIPEQDTINRRFEHHNSQMHIVYVDLEAMNGQVKDHSCSLCKSSLHTTANQVKCGFCYMGTLTPRMACSCDTAWAVYRTNTYKNSLNLPGWLGLSCRVVSGGVLHSERDLYVWCPMLSWSRNKTSAYRPGSLHWGFGAKQRRTIRVGYDR</sequence>
<evidence type="ECO:0000313" key="1">
    <source>
        <dbReference type="EMBL" id="KAK3591612.1"/>
    </source>
</evidence>
<dbReference type="EMBL" id="JAEAOA010000845">
    <property type="protein sequence ID" value="KAK3591612.1"/>
    <property type="molecule type" value="Genomic_DNA"/>
</dbReference>
<dbReference type="Proteomes" id="UP001195483">
    <property type="component" value="Unassembled WGS sequence"/>
</dbReference>
<reference evidence="1" key="1">
    <citation type="journal article" date="2021" name="Genome Biol. Evol.">
        <title>A High-Quality Reference Genome for a Parasitic Bivalve with Doubly Uniparental Inheritance (Bivalvia: Unionida).</title>
        <authorList>
            <person name="Smith C.H."/>
        </authorList>
    </citation>
    <scope>NUCLEOTIDE SEQUENCE</scope>
    <source>
        <strain evidence="1">CHS0354</strain>
    </source>
</reference>
<gene>
    <name evidence="1" type="ORF">CHS0354_013796</name>
</gene>
<proteinExistence type="predicted"/>
<reference evidence="1" key="2">
    <citation type="journal article" date="2021" name="Genome Biol. Evol.">
        <title>Developing a high-quality reference genome for a parasitic bivalve with doubly uniparental inheritance (Bivalvia: Unionida).</title>
        <authorList>
            <person name="Smith C.H."/>
        </authorList>
    </citation>
    <scope>NUCLEOTIDE SEQUENCE</scope>
    <source>
        <strain evidence="1">CHS0354</strain>
        <tissue evidence="1">Mantle</tissue>
    </source>
</reference>
<organism evidence="1 2">
    <name type="scientific">Potamilus streckersoni</name>
    <dbReference type="NCBI Taxonomy" id="2493646"/>
    <lineage>
        <taxon>Eukaryota</taxon>
        <taxon>Metazoa</taxon>
        <taxon>Spiralia</taxon>
        <taxon>Lophotrochozoa</taxon>
        <taxon>Mollusca</taxon>
        <taxon>Bivalvia</taxon>
        <taxon>Autobranchia</taxon>
        <taxon>Heteroconchia</taxon>
        <taxon>Palaeoheterodonta</taxon>
        <taxon>Unionida</taxon>
        <taxon>Unionoidea</taxon>
        <taxon>Unionidae</taxon>
        <taxon>Ambleminae</taxon>
        <taxon>Lampsilini</taxon>
        <taxon>Potamilus</taxon>
    </lineage>
</organism>
<evidence type="ECO:0000313" key="2">
    <source>
        <dbReference type="Proteomes" id="UP001195483"/>
    </source>
</evidence>
<keyword evidence="2" id="KW-1185">Reference proteome</keyword>
<protein>
    <submittedName>
        <fullName evidence="1">Uncharacterized protein</fullName>
    </submittedName>
</protein>
<name>A0AAE0SGR9_9BIVA</name>
<dbReference type="AlphaFoldDB" id="A0AAE0SGR9"/>
<reference evidence="1" key="3">
    <citation type="submission" date="2023-05" db="EMBL/GenBank/DDBJ databases">
        <authorList>
            <person name="Smith C.H."/>
        </authorList>
    </citation>
    <scope>NUCLEOTIDE SEQUENCE</scope>
    <source>
        <strain evidence="1">CHS0354</strain>
        <tissue evidence="1">Mantle</tissue>
    </source>
</reference>